<dbReference type="Pfam" id="PF05699">
    <property type="entry name" value="Dimer_Tnp_hAT"/>
    <property type="match status" value="1"/>
</dbReference>
<feature type="compositionally biased region" description="Low complexity" evidence="1">
    <location>
        <begin position="197"/>
        <end position="223"/>
    </location>
</feature>
<gene>
    <name evidence="3" type="ORF">JBS370_LOCUS33422</name>
</gene>
<feature type="region of interest" description="Disordered" evidence="1">
    <location>
        <begin position="1"/>
        <end position="66"/>
    </location>
</feature>
<feature type="compositionally biased region" description="Low complexity" evidence="1">
    <location>
        <begin position="335"/>
        <end position="357"/>
    </location>
</feature>
<dbReference type="Proteomes" id="UP000663836">
    <property type="component" value="Unassembled WGS sequence"/>
</dbReference>
<feature type="compositionally biased region" description="Low complexity" evidence="1">
    <location>
        <begin position="125"/>
        <end position="153"/>
    </location>
</feature>
<feature type="compositionally biased region" description="Low complexity" evidence="1">
    <location>
        <begin position="300"/>
        <end position="328"/>
    </location>
</feature>
<evidence type="ECO:0000259" key="2">
    <source>
        <dbReference type="SMART" id="SM00597"/>
    </source>
</evidence>
<dbReference type="EMBL" id="CAJOBD010009667">
    <property type="protein sequence ID" value="CAF4139534.1"/>
    <property type="molecule type" value="Genomic_DNA"/>
</dbReference>
<dbReference type="PANTHER" id="PTHR45749:SF21">
    <property type="entry name" value="DUF4371 DOMAIN-CONTAINING PROTEIN"/>
    <property type="match status" value="1"/>
</dbReference>
<evidence type="ECO:0000313" key="4">
    <source>
        <dbReference type="Proteomes" id="UP000663836"/>
    </source>
</evidence>
<dbReference type="InterPro" id="IPR006580">
    <property type="entry name" value="Znf_TTF"/>
</dbReference>
<protein>
    <recommendedName>
        <fullName evidence="2">TTF-type domain-containing protein</fullName>
    </recommendedName>
</protein>
<feature type="compositionally biased region" description="Polar residues" evidence="1">
    <location>
        <begin position="259"/>
        <end position="283"/>
    </location>
</feature>
<evidence type="ECO:0000313" key="3">
    <source>
        <dbReference type="EMBL" id="CAF4139534.1"/>
    </source>
</evidence>
<feature type="region of interest" description="Disordered" evidence="1">
    <location>
        <begin position="116"/>
        <end position="283"/>
    </location>
</feature>
<dbReference type="InterPro" id="IPR008906">
    <property type="entry name" value="HATC_C_dom"/>
</dbReference>
<feature type="domain" description="TTF-type" evidence="2">
    <location>
        <begin position="429"/>
        <end position="532"/>
    </location>
</feature>
<accession>A0A819XNS5</accession>
<feature type="compositionally biased region" description="Low complexity" evidence="1">
    <location>
        <begin position="162"/>
        <end position="188"/>
    </location>
</feature>
<dbReference type="AlphaFoldDB" id="A0A819XNS5"/>
<feature type="region of interest" description="Disordered" evidence="1">
    <location>
        <begin position="92"/>
        <end position="111"/>
    </location>
</feature>
<dbReference type="PANTHER" id="PTHR45749">
    <property type="match status" value="1"/>
</dbReference>
<sequence length="1063" mass="119334">MSSKRSPSILEYFSKKTKGQESSLSTEDSKKQMTENYDQSSNQLRLDKSEKPSTTDNSIPPLTSATNNSLLLLPTTKKNNTISLSTISTTIDSTSSLEPTTNSSTSSSRAVTNSLTLLSPITRKNNSSSLSPELTTNSSTSSSRATTNNLTLLSPTTRKNHSSSSSPEPTINSSTSSSRATTNNLTLLSPTTRKNNSSSLLPEPTTNSSTSSSRATTNNLTLLSPTTRKNHSSSLLPEPTTNSSTSSSRATTNNLTLLSPTTRKNNSSSLSPEPTTNSSISSSQATINDLILLSPTTRKNNSSSLSLEPTTNSSTSSSRATTNNLTLLSPTTRKNNSSSLSLEPTTNSSTSSSQATTNDLILLSPTTRKNNLSSLSITSVKNNSVFVSPITNSVDQTMIDISKCDLNCCSSSKAYHPLKEDELVSATINKRSCQKKWFTDYPWLTFCKTKRRVFCCACREAFEREIHPTKTKLFPHHVTFIVNGYCDWKNAISRFKLHEKTKLHLDSIYVVNQQMKPNIAIQLTSATKKQQEQRRQSLSIQISCIIYLLRQGLALRGHDDENSNLIQLLKLRSADNEYLNEWIKNRKYFSHDIVNEICKEIYLTIIRDIVKEVRLYEISAQNAPTIVEAIYDVITRCGLDMINCRGQSYDGASNMSGIYGGVSSIILKQYSKAIYIHCVAHCLDLAVHDLTDQCASICNCMLCVKDIIDFIRRSPKRLVILKEIFNQISSSYTNLTALCPHRWTMRAESYGSLLKTYEQVQEALYPISKEKGGPGIKANGNLVFTDTEKLSRAFQSSDCYLQDVFCAAEAIIYRFRRIQDDINFELFYNQVVKDSEGLTEKPILPRLRRPPGRYESNTILVNHASCEDFYQKQYVETLEMIINMLQTRFTQKNFKMLCEVENFILNISNKPPDLSIDYIKTIIDFCYDDIDIERLKSEAVMISDFFKVVINTNQMKIKRITKISTVCEILNICEIGKQMFREFDKLIRLYLTIPVTTATSERAFSVLNRVKSTLRSTMTQSRLNHLLLAHIYKEKLDEIDPNQIMSTFISSNEQRQAFFGLML</sequence>
<dbReference type="GO" id="GO:0046983">
    <property type="term" value="F:protein dimerization activity"/>
    <property type="evidence" value="ECO:0007669"/>
    <property type="project" value="InterPro"/>
</dbReference>
<dbReference type="InterPro" id="IPR012337">
    <property type="entry name" value="RNaseH-like_sf"/>
</dbReference>
<feature type="compositionally biased region" description="Low complexity" evidence="1">
    <location>
        <begin position="232"/>
        <end position="258"/>
    </location>
</feature>
<feature type="region of interest" description="Disordered" evidence="1">
    <location>
        <begin position="297"/>
        <end position="357"/>
    </location>
</feature>
<evidence type="ECO:0000256" key="1">
    <source>
        <dbReference type="SAM" id="MobiDB-lite"/>
    </source>
</evidence>
<dbReference type="SMART" id="SM00597">
    <property type="entry name" value="ZnF_TTF"/>
    <property type="match status" value="1"/>
</dbReference>
<reference evidence="3" key="1">
    <citation type="submission" date="2021-02" db="EMBL/GenBank/DDBJ databases">
        <authorList>
            <person name="Nowell W R."/>
        </authorList>
    </citation>
    <scope>NUCLEOTIDE SEQUENCE</scope>
</reference>
<proteinExistence type="predicted"/>
<comment type="caution">
    <text evidence="3">The sequence shown here is derived from an EMBL/GenBank/DDBJ whole genome shotgun (WGS) entry which is preliminary data.</text>
</comment>
<organism evidence="3 4">
    <name type="scientific">Rotaria sordida</name>
    <dbReference type="NCBI Taxonomy" id="392033"/>
    <lineage>
        <taxon>Eukaryota</taxon>
        <taxon>Metazoa</taxon>
        <taxon>Spiralia</taxon>
        <taxon>Gnathifera</taxon>
        <taxon>Rotifera</taxon>
        <taxon>Eurotatoria</taxon>
        <taxon>Bdelloidea</taxon>
        <taxon>Philodinida</taxon>
        <taxon>Philodinidae</taxon>
        <taxon>Rotaria</taxon>
    </lineage>
</organism>
<name>A0A819XNS5_9BILA</name>
<dbReference type="SUPFAM" id="SSF53098">
    <property type="entry name" value="Ribonuclease H-like"/>
    <property type="match status" value="1"/>
</dbReference>
<feature type="compositionally biased region" description="Polar residues" evidence="1">
    <location>
        <begin position="34"/>
        <end position="44"/>
    </location>
</feature>